<reference evidence="2 3" key="1">
    <citation type="journal article" date="2019" name="Nat. Ecol. Evol.">
        <title>Megaphylogeny resolves global patterns of mushroom evolution.</title>
        <authorList>
            <person name="Varga T."/>
            <person name="Krizsan K."/>
            <person name="Foldi C."/>
            <person name="Dima B."/>
            <person name="Sanchez-Garcia M."/>
            <person name="Sanchez-Ramirez S."/>
            <person name="Szollosi G.J."/>
            <person name="Szarkandi J.G."/>
            <person name="Papp V."/>
            <person name="Albert L."/>
            <person name="Andreopoulos W."/>
            <person name="Angelini C."/>
            <person name="Antonin V."/>
            <person name="Barry K.W."/>
            <person name="Bougher N.L."/>
            <person name="Buchanan P."/>
            <person name="Buyck B."/>
            <person name="Bense V."/>
            <person name="Catcheside P."/>
            <person name="Chovatia M."/>
            <person name="Cooper J."/>
            <person name="Damon W."/>
            <person name="Desjardin D."/>
            <person name="Finy P."/>
            <person name="Geml J."/>
            <person name="Haridas S."/>
            <person name="Hughes K."/>
            <person name="Justo A."/>
            <person name="Karasinski D."/>
            <person name="Kautmanova I."/>
            <person name="Kiss B."/>
            <person name="Kocsube S."/>
            <person name="Kotiranta H."/>
            <person name="LaButti K.M."/>
            <person name="Lechner B.E."/>
            <person name="Liimatainen K."/>
            <person name="Lipzen A."/>
            <person name="Lukacs Z."/>
            <person name="Mihaltcheva S."/>
            <person name="Morgado L.N."/>
            <person name="Niskanen T."/>
            <person name="Noordeloos M.E."/>
            <person name="Ohm R.A."/>
            <person name="Ortiz-Santana B."/>
            <person name="Ovrebo C."/>
            <person name="Racz N."/>
            <person name="Riley R."/>
            <person name="Savchenko A."/>
            <person name="Shiryaev A."/>
            <person name="Soop K."/>
            <person name="Spirin V."/>
            <person name="Szebenyi C."/>
            <person name="Tomsovsky M."/>
            <person name="Tulloss R.E."/>
            <person name="Uehling J."/>
            <person name="Grigoriev I.V."/>
            <person name="Vagvolgyi C."/>
            <person name="Papp T."/>
            <person name="Martin F.M."/>
            <person name="Miettinen O."/>
            <person name="Hibbett D.S."/>
            <person name="Nagy L.G."/>
        </authorList>
    </citation>
    <scope>NUCLEOTIDE SEQUENCE [LARGE SCALE GENOMIC DNA]</scope>
    <source>
        <strain evidence="2 3">CBS 121175</strain>
    </source>
</reference>
<feature type="transmembrane region" description="Helical" evidence="1">
    <location>
        <begin position="316"/>
        <end position="336"/>
    </location>
</feature>
<dbReference type="Pfam" id="PF14494">
    <property type="entry name" value="DUF4436"/>
    <property type="match status" value="1"/>
</dbReference>
<proteinExistence type="predicted"/>
<dbReference type="Proteomes" id="UP000307440">
    <property type="component" value="Unassembled WGS sequence"/>
</dbReference>
<keyword evidence="1" id="KW-1133">Transmembrane helix</keyword>
<dbReference type="EMBL" id="ML210200">
    <property type="protein sequence ID" value="TFK24489.1"/>
    <property type="molecule type" value="Genomic_DNA"/>
</dbReference>
<dbReference type="STRING" id="230819.A0A5C3KV02"/>
<evidence type="ECO:0000313" key="2">
    <source>
        <dbReference type="EMBL" id="TFK24489.1"/>
    </source>
</evidence>
<gene>
    <name evidence="2" type="ORF">FA15DRAFT_669584</name>
</gene>
<sequence length="356" mass="39878">MSFFVRPSKWKQWWPTSKGKTWFLWFLFLLLVSTCIMFAAASQSLRKPKKQKIPTTVNSSMAELSLSAEVVAIDPAARTITVDWHPMTSAARLNCTELLQNPTVREVYIHNYILDHTSPTWRQEPPYPPVFVFNSSEVCPFSLWPPYTSFRTVTKLFSGTSLRKVNEAFLKSSRMAYPADSYSAPFEFYVVDPRSQKMSAPTVFNVTEIMLGYELSPTSVRLAPGPAPGDTRLSFVLDISRSRAVKLFVYSTVVTSWLVTISFLAMLAGAAVYNEHRIYAEMFVVPIGALFAFTSIRANLPGAPVGFGTVLDTFSIVPVLIIMSLSSFLLLMAVFYKRVRQIEEKDTTVTVGAAGH</sequence>
<evidence type="ECO:0008006" key="4">
    <source>
        <dbReference type="Google" id="ProtNLM"/>
    </source>
</evidence>
<dbReference type="AlphaFoldDB" id="A0A5C3KV02"/>
<evidence type="ECO:0000256" key="1">
    <source>
        <dbReference type="SAM" id="Phobius"/>
    </source>
</evidence>
<protein>
    <recommendedName>
        <fullName evidence="4">Transmembrane protein</fullName>
    </recommendedName>
</protein>
<evidence type="ECO:0000313" key="3">
    <source>
        <dbReference type="Proteomes" id="UP000307440"/>
    </source>
</evidence>
<feature type="transmembrane region" description="Helical" evidence="1">
    <location>
        <begin position="278"/>
        <end position="296"/>
    </location>
</feature>
<keyword evidence="1" id="KW-0472">Membrane</keyword>
<keyword evidence="3" id="KW-1185">Reference proteome</keyword>
<dbReference type="InterPro" id="IPR027948">
    <property type="entry name" value="DUF4436"/>
</dbReference>
<keyword evidence="1" id="KW-0812">Transmembrane</keyword>
<feature type="transmembrane region" description="Helical" evidence="1">
    <location>
        <begin position="247"/>
        <end position="271"/>
    </location>
</feature>
<dbReference type="OrthoDB" id="2923771at2759"/>
<organism evidence="2 3">
    <name type="scientific">Coprinopsis marcescibilis</name>
    <name type="common">Agaric fungus</name>
    <name type="synonym">Psathyrella marcescibilis</name>
    <dbReference type="NCBI Taxonomy" id="230819"/>
    <lineage>
        <taxon>Eukaryota</taxon>
        <taxon>Fungi</taxon>
        <taxon>Dikarya</taxon>
        <taxon>Basidiomycota</taxon>
        <taxon>Agaricomycotina</taxon>
        <taxon>Agaricomycetes</taxon>
        <taxon>Agaricomycetidae</taxon>
        <taxon>Agaricales</taxon>
        <taxon>Agaricineae</taxon>
        <taxon>Psathyrellaceae</taxon>
        <taxon>Coprinopsis</taxon>
    </lineage>
</organism>
<accession>A0A5C3KV02</accession>
<name>A0A5C3KV02_COPMA</name>